<evidence type="ECO:0000256" key="7">
    <source>
        <dbReference type="ARBA" id="ARBA00023136"/>
    </source>
</evidence>
<comment type="catalytic activity">
    <reaction evidence="10">
        <text>di-trans,octa-cis-undecaprenyl diphospho-N-acetyl-alpha-D-muramoyl-L-alanyl-D-glutamyl-meso-2,6-diaminopimeloyl-D-alanyl-D-alanine + UDP-N-acetyl-alpha-D-glucosamine = di-trans,octa-cis-undecaprenyl diphospho-[N-acetyl-alpha-D-glucosaminyl-(1-&gt;4)]-N-acetyl-alpha-D-muramoyl-L-alanyl-D-glutamyl-meso-2,6-diaminopimeloyl-D-alanyl-D-alanine + UDP + H(+)</text>
        <dbReference type="Rhea" id="RHEA:31227"/>
        <dbReference type="ChEBI" id="CHEBI:15378"/>
        <dbReference type="ChEBI" id="CHEBI:57705"/>
        <dbReference type="ChEBI" id="CHEBI:58223"/>
        <dbReference type="ChEBI" id="CHEBI:61387"/>
        <dbReference type="ChEBI" id="CHEBI:61388"/>
        <dbReference type="EC" id="2.4.1.227"/>
    </reaction>
</comment>
<dbReference type="GO" id="GO:0071555">
    <property type="term" value="P:cell wall organization"/>
    <property type="evidence" value="ECO:0007669"/>
    <property type="project" value="UniProtKB-KW"/>
</dbReference>
<keyword evidence="5 10" id="KW-0133">Cell shape</keyword>
<dbReference type="Pfam" id="PF03033">
    <property type="entry name" value="Glyco_transf_28"/>
    <property type="match status" value="1"/>
</dbReference>
<dbReference type="InterPro" id="IPR006009">
    <property type="entry name" value="GlcNAc_MurG"/>
</dbReference>
<keyword evidence="1 10" id="KW-1003">Cell membrane</keyword>
<keyword evidence="8 10" id="KW-0131">Cell cycle</keyword>
<feature type="binding site" evidence="10">
    <location>
        <position position="158"/>
    </location>
    <ligand>
        <name>UDP-N-acetyl-alpha-D-glucosamine</name>
        <dbReference type="ChEBI" id="CHEBI:57705"/>
    </ligand>
</feature>
<dbReference type="Pfam" id="PF04101">
    <property type="entry name" value="Glyco_tran_28_C"/>
    <property type="match status" value="1"/>
</dbReference>
<feature type="domain" description="Glycosyltransferase family 28 N-terminal" evidence="11">
    <location>
        <begin position="4"/>
        <end position="140"/>
    </location>
</feature>
<dbReference type="PANTHER" id="PTHR21015:SF22">
    <property type="entry name" value="GLYCOSYLTRANSFERASE"/>
    <property type="match status" value="1"/>
</dbReference>
<comment type="caution">
    <text evidence="10">Lacks conserved residue(s) required for the propagation of feature annotation.</text>
</comment>
<dbReference type="STRING" id="1076937.SAMN04488120_11232"/>
<dbReference type="PANTHER" id="PTHR21015">
    <property type="entry name" value="UDP-N-ACETYLGLUCOSAMINE--N-ACETYLMURAMYL-(PENTAPEPTIDE) PYROPHOSPHORYL-UNDECAPRENOL N-ACETYLGLUCOSAMINE TRANSFERASE 1"/>
    <property type="match status" value="1"/>
</dbReference>
<dbReference type="HAMAP" id="MF_00033">
    <property type="entry name" value="MurG"/>
    <property type="match status" value="1"/>
</dbReference>
<comment type="pathway">
    <text evidence="10">Cell wall biogenesis; peptidoglycan biosynthesis.</text>
</comment>
<feature type="binding site" evidence="10">
    <location>
        <position position="239"/>
    </location>
    <ligand>
        <name>UDP-N-acetyl-alpha-D-glucosamine</name>
        <dbReference type="ChEBI" id="CHEBI:57705"/>
    </ligand>
</feature>
<reference evidence="13 14" key="1">
    <citation type="submission" date="2016-10" db="EMBL/GenBank/DDBJ databases">
        <authorList>
            <person name="de Groot N.N."/>
        </authorList>
    </citation>
    <scope>NUCLEOTIDE SEQUENCE [LARGE SCALE GENOMIC DNA]</scope>
    <source>
        <strain evidence="13 14">DSM 23609</strain>
    </source>
</reference>
<comment type="function">
    <text evidence="10">Cell wall formation. Catalyzes the transfer of a GlcNAc subunit on undecaprenyl-pyrophosphoryl-MurNAc-pentapeptide (lipid intermediate I) to form undecaprenyl-pyrophosphoryl-MurNAc-(pentapeptide)GlcNAc (lipid intermediate II).</text>
</comment>
<dbReference type="GO" id="GO:0050511">
    <property type="term" value="F:undecaprenyldiphospho-muramoylpentapeptide beta-N-acetylglucosaminyltransferase activity"/>
    <property type="evidence" value="ECO:0007669"/>
    <property type="project" value="UniProtKB-UniRule"/>
</dbReference>
<evidence type="ECO:0000256" key="4">
    <source>
        <dbReference type="ARBA" id="ARBA00022679"/>
    </source>
</evidence>
<dbReference type="EMBL" id="FOOC01000012">
    <property type="protein sequence ID" value="SFF61047.1"/>
    <property type="molecule type" value="Genomic_DNA"/>
</dbReference>
<keyword evidence="14" id="KW-1185">Reference proteome</keyword>
<evidence type="ECO:0000256" key="2">
    <source>
        <dbReference type="ARBA" id="ARBA00022618"/>
    </source>
</evidence>
<dbReference type="Gene3D" id="3.40.50.2000">
    <property type="entry name" value="Glycogen Phosphorylase B"/>
    <property type="match status" value="2"/>
</dbReference>
<dbReference type="GO" id="GO:0051301">
    <property type="term" value="P:cell division"/>
    <property type="evidence" value="ECO:0007669"/>
    <property type="project" value="UniProtKB-KW"/>
</dbReference>
<dbReference type="UniPathway" id="UPA00219"/>
<feature type="binding site" evidence="10">
    <location>
        <position position="122"/>
    </location>
    <ligand>
        <name>UDP-N-acetyl-alpha-D-glucosamine</name>
        <dbReference type="ChEBI" id="CHEBI:57705"/>
    </ligand>
</feature>
<dbReference type="CDD" id="cd03785">
    <property type="entry name" value="GT28_MurG"/>
    <property type="match status" value="1"/>
</dbReference>
<dbReference type="InterPro" id="IPR004276">
    <property type="entry name" value="GlycoTrans_28_N"/>
</dbReference>
<keyword evidence="2 10" id="KW-0132">Cell division</keyword>
<evidence type="ECO:0000256" key="5">
    <source>
        <dbReference type="ARBA" id="ARBA00022960"/>
    </source>
</evidence>
<dbReference type="NCBIfam" id="TIGR01133">
    <property type="entry name" value="murG"/>
    <property type="match status" value="1"/>
</dbReference>
<evidence type="ECO:0000256" key="6">
    <source>
        <dbReference type="ARBA" id="ARBA00022984"/>
    </source>
</evidence>
<dbReference type="AlphaFoldDB" id="A0A1I2K769"/>
<dbReference type="GO" id="GO:0005886">
    <property type="term" value="C:plasma membrane"/>
    <property type="evidence" value="ECO:0007669"/>
    <property type="project" value="UniProtKB-SubCell"/>
</dbReference>
<evidence type="ECO:0000256" key="3">
    <source>
        <dbReference type="ARBA" id="ARBA00022676"/>
    </source>
</evidence>
<comment type="subcellular location">
    <subcellularLocation>
        <location evidence="10">Cell membrane</location>
        <topology evidence="10">Peripheral membrane protein</topology>
        <orientation evidence="10">Cytoplasmic side</orientation>
    </subcellularLocation>
</comment>
<feature type="binding site" evidence="10">
    <location>
        <position position="185"/>
    </location>
    <ligand>
        <name>UDP-N-acetyl-alpha-D-glucosamine</name>
        <dbReference type="ChEBI" id="CHEBI:57705"/>
    </ligand>
</feature>
<evidence type="ECO:0000256" key="10">
    <source>
        <dbReference type="HAMAP-Rule" id="MF_00033"/>
    </source>
</evidence>
<keyword evidence="4 10" id="KW-0808">Transferase</keyword>
<dbReference type="EC" id="2.4.1.227" evidence="10"/>
<dbReference type="GO" id="GO:0009252">
    <property type="term" value="P:peptidoglycan biosynthetic process"/>
    <property type="evidence" value="ECO:0007669"/>
    <property type="project" value="UniProtKB-UniRule"/>
</dbReference>
<evidence type="ECO:0000256" key="1">
    <source>
        <dbReference type="ARBA" id="ARBA00022475"/>
    </source>
</evidence>
<evidence type="ECO:0000256" key="9">
    <source>
        <dbReference type="ARBA" id="ARBA00023316"/>
    </source>
</evidence>
<feature type="domain" description="Glycosyl transferase family 28 C-terminal" evidence="12">
    <location>
        <begin position="179"/>
        <end position="335"/>
    </location>
</feature>
<keyword evidence="6 10" id="KW-0573">Peptidoglycan synthesis</keyword>
<accession>A0A1I2K769</accession>
<dbReference type="OrthoDB" id="9808936at2"/>
<gene>
    <name evidence="10" type="primary">murG</name>
    <name evidence="13" type="ORF">SAMN04488120_11232</name>
</gene>
<protein>
    <recommendedName>
        <fullName evidence="10">UDP-N-acetylglucosamine--N-acetylmuramyl-(pentapeptide) pyrophosphoryl-undecaprenol N-acetylglucosamine transferase</fullName>
        <ecNumber evidence="10">2.4.1.227</ecNumber>
    </recommendedName>
    <alternativeName>
        <fullName evidence="10">Undecaprenyl-PP-MurNAc-pentapeptide-UDPGlcNAc GlcNAc transferase</fullName>
    </alternativeName>
</protein>
<dbReference type="GO" id="GO:0008360">
    <property type="term" value="P:regulation of cell shape"/>
    <property type="evidence" value="ECO:0007669"/>
    <property type="project" value="UniProtKB-KW"/>
</dbReference>
<dbReference type="SUPFAM" id="SSF53756">
    <property type="entry name" value="UDP-Glycosyltransferase/glycogen phosphorylase"/>
    <property type="match status" value="1"/>
</dbReference>
<proteinExistence type="inferred from homology"/>
<comment type="similarity">
    <text evidence="10">Belongs to the glycosyltransferase 28 family. MurG subfamily.</text>
</comment>
<evidence type="ECO:0000256" key="8">
    <source>
        <dbReference type="ARBA" id="ARBA00023306"/>
    </source>
</evidence>
<dbReference type="GO" id="GO:0005975">
    <property type="term" value="P:carbohydrate metabolic process"/>
    <property type="evidence" value="ECO:0007669"/>
    <property type="project" value="InterPro"/>
</dbReference>
<evidence type="ECO:0000259" key="11">
    <source>
        <dbReference type="Pfam" id="PF03033"/>
    </source>
</evidence>
<dbReference type="Proteomes" id="UP000199771">
    <property type="component" value="Unassembled WGS sequence"/>
</dbReference>
<dbReference type="RefSeq" id="WP_091535035.1">
    <property type="nucleotide sequence ID" value="NZ_FOOC01000012.1"/>
</dbReference>
<evidence type="ECO:0000313" key="14">
    <source>
        <dbReference type="Proteomes" id="UP000199771"/>
    </source>
</evidence>
<keyword evidence="7 10" id="KW-0472">Membrane</keyword>
<evidence type="ECO:0000313" key="13">
    <source>
        <dbReference type="EMBL" id="SFF61047.1"/>
    </source>
</evidence>
<keyword evidence="9 10" id="KW-0961">Cell wall biogenesis/degradation</keyword>
<dbReference type="InterPro" id="IPR007235">
    <property type="entry name" value="Glyco_trans_28_C"/>
</dbReference>
<keyword evidence="3 10" id="KW-0328">Glycosyltransferase</keyword>
<feature type="binding site" evidence="10">
    <location>
        <begin position="10"/>
        <end position="12"/>
    </location>
    <ligand>
        <name>UDP-N-acetyl-alpha-D-glucosamine</name>
        <dbReference type="ChEBI" id="CHEBI:57705"/>
    </ligand>
</feature>
<name>A0A1I2K769_9GAMM</name>
<dbReference type="GO" id="GO:0051991">
    <property type="term" value="F:UDP-N-acetyl-D-glucosamine:N-acetylmuramoyl-L-alanyl-D-glutamyl-meso-2,6-diaminopimelyl-D-alanyl-D-alanine-diphosphoundecaprenol 4-beta-N-acetylglucosaminlytransferase activity"/>
    <property type="evidence" value="ECO:0007669"/>
    <property type="project" value="RHEA"/>
</dbReference>
<sequence>MKLLIMAGGTGGHVYPALAVAEHLRAHGHAIVWMGTPDSFEARVVPAHGIALRYVQVFGLRGKGLRKWLQAPWLILRAVMQALSILRDERPDAVLGMGGFAAGPGGIAAWLLRRPLIIHEQNAAAGLTNRWLARVARCVLQAFPGTFAHARTVGNPVRAGFAQLPPPAQRMAHGGAARLLVVGGSQGARVLNERLPQALALLAPQERPQVRHQAGRTLALAQQVYARVGVAAQQIDAFIDDMPAALGWADLVVCRAGASTIAELCAAGCAAVLVPFPHAVDDHQTRNAEYLVRAGAAVLVPERELTPQRLAALLRELLGDRQRLQRMAEAARSAAWTDATAAIADACLACASGGRT</sequence>
<organism evidence="13 14">
    <name type="scientific">Fontimonas thermophila</name>
    <dbReference type="NCBI Taxonomy" id="1076937"/>
    <lineage>
        <taxon>Bacteria</taxon>
        <taxon>Pseudomonadati</taxon>
        <taxon>Pseudomonadota</taxon>
        <taxon>Gammaproteobacteria</taxon>
        <taxon>Nevskiales</taxon>
        <taxon>Nevskiaceae</taxon>
        <taxon>Fontimonas</taxon>
    </lineage>
</organism>
<evidence type="ECO:0000259" key="12">
    <source>
        <dbReference type="Pfam" id="PF04101"/>
    </source>
</evidence>
<feature type="binding site" evidence="10">
    <location>
        <position position="284"/>
    </location>
    <ligand>
        <name>UDP-N-acetyl-alpha-D-glucosamine</name>
        <dbReference type="ChEBI" id="CHEBI:57705"/>
    </ligand>
</feature>